<dbReference type="EMBL" id="FIZY01000006">
    <property type="protein sequence ID" value="CZF79444.1"/>
    <property type="molecule type" value="Genomic_DNA"/>
</dbReference>
<accession>A0A128EZ23</accession>
<feature type="region of interest" description="Disordered" evidence="1">
    <location>
        <begin position="1"/>
        <end position="22"/>
    </location>
</feature>
<sequence length="49" mass="5504">MNVKQAGKKGGQATARKWKNDAKFRTRMKKVLSAAGKKGAKARKQRKLF</sequence>
<dbReference type="Proteomes" id="UP000073601">
    <property type="component" value="Unassembled WGS sequence"/>
</dbReference>
<proteinExistence type="predicted"/>
<keyword evidence="3" id="KW-1185">Reference proteome</keyword>
<reference evidence="3" key="1">
    <citation type="submission" date="2016-02" db="EMBL/GenBank/DDBJ databases">
        <authorList>
            <person name="Rodrigo-Torres Lidia"/>
            <person name="Arahal R.David."/>
        </authorList>
    </citation>
    <scope>NUCLEOTIDE SEQUENCE [LARGE SCALE GENOMIC DNA]</scope>
    <source>
        <strain evidence="3">CECT 8713</strain>
    </source>
</reference>
<dbReference type="RefSeq" id="WP_157515470.1">
    <property type="nucleotide sequence ID" value="NZ_CAWRCI010000006.1"/>
</dbReference>
<name>A0A128EZ23_9GAMM</name>
<dbReference type="AlphaFoldDB" id="A0A128EZ23"/>
<evidence type="ECO:0000313" key="2">
    <source>
        <dbReference type="EMBL" id="CZF79444.1"/>
    </source>
</evidence>
<protein>
    <submittedName>
        <fullName evidence="2">Uncharacterized protein</fullName>
    </submittedName>
</protein>
<evidence type="ECO:0000256" key="1">
    <source>
        <dbReference type="SAM" id="MobiDB-lite"/>
    </source>
</evidence>
<evidence type="ECO:0000313" key="3">
    <source>
        <dbReference type="Proteomes" id="UP000073601"/>
    </source>
</evidence>
<organism evidence="2 3">
    <name type="scientific">Grimontia marina</name>
    <dbReference type="NCBI Taxonomy" id="646534"/>
    <lineage>
        <taxon>Bacteria</taxon>
        <taxon>Pseudomonadati</taxon>
        <taxon>Pseudomonadota</taxon>
        <taxon>Gammaproteobacteria</taxon>
        <taxon>Vibrionales</taxon>
        <taxon>Vibrionaceae</taxon>
        <taxon>Grimontia</taxon>
    </lineage>
</organism>
<gene>
    <name evidence="2" type="ORF">GMA8713_00975</name>
</gene>